<evidence type="ECO:0000256" key="5">
    <source>
        <dbReference type="ARBA" id="ARBA00022989"/>
    </source>
</evidence>
<proteinExistence type="inferred from homology"/>
<dbReference type="STRING" id="36842.SAMN02194393_00522"/>
<feature type="transmembrane region" description="Helical" evidence="7">
    <location>
        <begin position="139"/>
        <end position="159"/>
    </location>
</feature>
<feature type="transmembrane region" description="Helical" evidence="7">
    <location>
        <begin position="73"/>
        <end position="98"/>
    </location>
</feature>
<evidence type="ECO:0000313" key="8">
    <source>
        <dbReference type="EMBL" id="SKC40045.1"/>
    </source>
</evidence>
<dbReference type="InterPro" id="IPR005524">
    <property type="entry name" value="DUF318"/>
</dbReference>
<dbReference type="GO" id="GO:0005886">
    <property type="term" value="C:plasma membrane"/>
    <property type="evidence" value="ECO:0007669"/>
    <property type="project" value="UniProtKB-SubCell"/>
</dbReference>
<feature type="transmembrane region" description="Helical" evidence="7">
    <location>
        <begin position="41"/>
        <end position="61"/>
    </location>
</feature>
<dbReference type="AlphaFoldDB" id="A0A1T5ILM3"/>
<evidence type="ECO:0000256" key="1">
    <source>
        <dbReference type="ARBA" id="ARBA00004651"/>
    </source>
</evidence>
<protein>
    <submittedName>
        <fullName evidence="8">Predicted permeases</fullName>
    </submittedName>
</protein>
<dbReference type="Proteomes" id="UP000190285">
    <property type="component" value="Unassembled WGS sequence"/>
</dbReference>
<gene>
    <name evidence="8" type="ORF">SAMN02194393_00522</name>
</gene>
<keyword evidence="6 7" id="KW-0472">Membrane</keyword>
<keyword evidence="5 7" id="KW-1133">Transmembrane helix</keyword>
<evidence type="ECO:0000256" key="2">
    <source>
        <dbReference type="ARBA" id="ARBA00006386"/>
    </source>
</evidence>
<dbReference type="Pfam" id="PF03773">
    <property type="entry name" value="ArsP_1"/>
    <property type="match status" value="1"/>
</dbReference>
<keyword evidence="9" id="KW-1185">Reference proteome</keyword>
<accession>A0A1T5ILM3</accession>
<dbReference type="OrthoDB" id="5465282at2"/>
<evidence type="ECO:0000256" key="3">
    <source>
        <dbReference type="ARBA" id="ARBA00022475"/>
    </source>
</evidence>
<reference evidence="8 9" key="1">
    <citation type="submission" date="2017-02" db="EMBL/GenBank/DDBJ databases">
        <authorList>
            <person name="Peterson S.W."/>
        </authorList>
    </citation>
    <scope>NUCLEOTIDE SEQUENCE [LARGE SCALE GENOMIC DNA]</scope>
    <source>
        <strain evidence="8 9">M1</strain>
    </source>
</reference>
<evidence type="ECO:0000256" key="4">
    <source>
        <dbReference type="ARBA" id="ARBA00022692"/>
    </source>
</evidence>
<evidence type="ECO:0000256" key="7">
    <source>
        <dbReference type="SAM" id="Phobius"/>
    </source>
</evidence>
<organism evidence="8 9">
    <name type="scientific">Maledivibacter halophilus</name>
    <dbReference type="NCBI Taxonomy" id="36842"/>
    <lineage>
        <taxon>Bacteria</taxon>
        <taxon>Bacillati</taxon>
        <taxon>Bacillota</taxon>
        <taxon>Clostridia</taxon>
        <taxon>Peptostreptococcales</taxon>
        <taxon>Caminicellaceae</taxon>
        <taxon>Maledivibacter</taxon>
    </lineage>
</organism>
<keyword evidence="4 7" id="KW-0812">Transmembrane</keyword>
<feature type="transmembrane region" description="Helical" evidence="7">
    <location>
        <begin position="104"/>
        <end position="127"/>
    </location>
</feature>
<evidence type="ECO:0000313" key="9">
    <source>
        <dbReference type="Proteomes" id="UP000190285"/>
    </source>
</evidence>
<sequence length="160" mass="17063">MDIFTLSLWALTGIAFLASIKKNKKKTLGSMKMARGMMKNMMGEIVGILFLIGLILTFIPPESINSVLGKSNALISTIASAIVGSITLIPAFVAFPLVGSFVNVGASIVPAVAFLTTLTMVGIVTFPLERQEFGLKFTLIRNGLSFVFAIFIALAMGVLM</sequence>
<comment type="similarity">
    <text evidence="2">Belongs to the UPF0718 family.</text>
</comment>
<name>A0A1T5ILM3_9FIRM</name>
<evidence type="ECO:0000256" key="6">
    <source>
        <dbReference type="ARBA" id="ARBA00023136"/>
    </source>
</evidence>
<comment type="subcellular location">
    <subcellularLocation>
        <location evidence="1">Cell membrane</location>
        <topology evidence="1">Multi-pass membrane protein</topology>
    </subcellularLocation>
</comment>
<dbReference type="EMBL" id="FUZT01000001">
    <property type="protein sequence ID" value="SKC40045.1"/>
    <property type="molecule type" value="Genomic_DNA"/>
</dbReference>
<dbReference type="RefSeq" id="WP_079489116.1">
    <property type="nucleotide sequence ID" value="NZ_FUZT01000001.1"/>
</dbReference>
<keyword evidence="3" id="KW-1003">Cell membrane</keyword>